<gene>
    <name evidence="2" type="ORF">SAMN05421863_107813</name>
</gene>
<evidence type="ECO:0000256" key="1">
    <source>
        <dbReference type="SAM" id="SignalP"/>
    </source>
</evidence>
<dbReference type="Pfam" id="PF13698">
    <property type="entry name" value="DUF4156"/>
    <property type="match status" value="1"/>
</dbReference>
<protein>
    <recommendedName>
        <fullName evidence="4">DUF4156 domain-containing protein</fullName>
    </recommendedName>
</protein>
<dbReference type="Proteomes" id="UP000183287">
    <property type="component" value="Unassembled WGS sequence"/>
</dbReference>
<feature type="chain" id="PRO_5010205885" description="DUF4156 domain-containing protein" evidence="1">
    <location>
        <begin position="23"/>
        <end position="120"/>
    </location>
</feature>
<evidence type="ECO:0008006" key="4">
    <source>
        <dbReference type="Google" id="ProtNLM"/>
    </source>
</evidence>
<dbReference type="AlphaFoldDB" id="A0A1I4V9Z9"/>
<keyword evidence="3" id="KW-1185">Reference proteome</keyword>
<accession>A0A1I4V9Z9</accession>
<dbReference type="RefSeq" id="WP_074906923.1">
    <property type="nucleotide sequence ID" value="NZ_FOUB01000078.1"/>
</dbReference>
<reference evidence="3" key="1">
    <citation type="submission" date="2016-10" db="EMBL/GenBank/DDBJ databases">
        <authorList>
            <person name="Varghese N."/>
            <person name="Submissions S."/>
        </authorList>
    </citation>
    <scope>NUCLEOTIDE SEQUENCE [LARGE SCALE GENOMIC DNA]</scope>
    <source>
        <strain evidence="3">Nm44</strain>
    </source>
</reference>
<keyword evidence="1" id="KW-0732">Signal</keyword>
<sequence length="120" mass="13339">MYQLIRKTLLVLIIVACSEALAQQEADKTVAIMVGEQGPDGCELLGKVKGSSKDDQASETSEDSTLYIKRLIKARNNLRNEAQKLGGNNVHIIYFNNTGKYEMPGDDKEIIFVGNVYRCK</sequence>
<proteinExistence type="predicted"/>
<dbReference type="InterPro" id="IPR025294">
    <property type="entry name" value="DUF4156"/>
</dbReference>
<organism evidence="2 3">
    <name type="scientific">Nitrosomonas communis</name>
    <dbReference type="NCBI Taxonomy" id="44574"/>
    <lineage>
        <taxon>Bacteria</taxon>
        <taxon>Pseudomonadati</taxon>
        <taxon>Pseudomonadota</taxon>
        <taxon>Betaproteobacteria</taxon>
        <taxon>Nitrosomonadales</taxon>
        <taxon>Nitrosomonadaceae</taxon>
        <taxon>Nitrosomonas</taxon>
    </lineage>
</organism>
<evidence type="ECO:0000313" key="3">
    <source>
        <dbReference type="Proteomes" id="UP000183287"/>
    </source>
</evidence>
<evidence type="ECO:0000313" key="2">
    <source>
        <dbReference type="EMBL" id="SFM98015.1"/>
    </source>
</evidence>
<name>A0A1I4V9Z9_9PROT</name>
<dbReference type="OrthoDB" id="8547711at2"/>
<dbReference type="EMBL" id="FOUB01000078">
    <property type="protein sequence ID" value="SFM98015.1"/>
    <property type="molecule type" value="Genomic_DNA"/>
</dbReference>
<feature type="signal peptide" evidence="1">
    <location>
        <begin position="1"/>
        <end position="22"/>
    </location>
</feature>